<dbReference type="GO" id="GO:0006631">
    <property type="term" value="P:fatty acid metabolic process"/>
    <property type="evidence" value="ECO:0007669"/>
    <property type="project" value="TreeGrafter"/>
</dbReference>
<name>A0A0K0CYP2_ANGCA</name>
<dbReference type="STRING" id="6313.A0A0K0CYP2"/>
<protein>
    <submittedName>
        <fullName evidence="4">Carn_acyltransf domain-containing protein</fullName>
    </submittedName>
</protein>
<proteinExistence type="inferred from homology"/>
<dbReference type="Pfam" id="PF00755">
    <property type="entry name" value="Carn_acyltransf"/>
    <property type="match status" value="2"/>
</dbReference>
<dbReference type="Gene3D" id="3.30.559.10">
    <property type="entry name" value="Chloramphenicol acetyltransferase-like domain"/>
    <property type="match status" value="2"/>
</dbReference>
<dbReference type="InterPro" id="IPR039551">
    <property type="entry name" value="Cho/carn_acyl_trans"/>
</dbReference>
<dbReference type="GO" id="GO:0005739">
    <property type="term" value="C:mitochondrion"/>
    <property type="evidence" value="ECO:0007669"/>
    <property type="project" value="TreeGrafter"/>
</dbReference>
<organism evidence="3 4">
    <name type="scientific">Angiostrongylus cantonensis</name>
    <name type="common">Rat lungworm</name>
    <dbReference type="NCBI Taxonomy" id="6313"/>
    <lineage>
        <taxon>Eukaryota</taxon>
        <taxon>Metazoa</taxon>
        <taxon>Ecdysozoa</taxon>
        <taxon>Nematoda</taxon>
        <taxon>Chromadorea</taxon>
        <taxon>Rhabditida</taxon>
        <taxon>Rhabditina</taxon>
        <taxon>Rhabditomorpha</taxon>
        <taxon>Strongyloidea</taxon>
        <taxon>Metastrongylidae</taxon>
        <taxon>Angiostrongylus</taxon>
    </lineage>
</organism>
<dbReference type="WBParaSite" id="ACAC_0000278301-mRNA-1">
    <property type="protein sequence ID" value="ACAC_0000278301-mRNA-1"/>
    <property type="gene ID" value="ACAC_0000278301"/>
</dbReference>
<dbReference type="InterPro" id="IPR000542">
    <property type="entry name" value="Carn_acyl_trans"/>
</dbReference>
<keyword evidence="3" id="KW-1185">Reference proteome</keyword>
<dbReference type="Proteomes" id="UP000035642">
    <property type="component" value="Unassembled WGS sequence"/>
</dbReference>
<dbReference type="GO" id="GO:0004095">
    <property type="term" value="F:carnitine O-palmitoyltransferase activity"/>
    <property type="evidence" value="ECO:0007669"/>
    <property type="project" value="TreeGrafter"/>
</dbReference>
<evidence type="ECO:0000313" key="4">
    <source>
        <dbReference type="WBParaSite" id="ACAC_0000278301-mRNA-1"/>
    </source>
</evidence>
<evidence type="ECO:0000256" key="1">
    <source>
        <dbReference type="ARBA" id="ARBA00005232"/>
    </source>
</evidence>
<reference evidence="4" key="2">
    <citation type="submission" date="2017-02" db="UniProtKB">
        <authorList>
            <consortium name="WormBaseParasite"/>
        </authorList>
    </citation>
    <scope>IDENTIFICATION</scope>
</reference>
<feature type="domain" description="Choline/carnitine acyltransferase" evidence="2">
    <location>
        <begin position="62"/>
        <end position="157"/>
    </location>
</feature>
<dbReference type="AlphaFoldDB" id="A0A0K0CYP2"/>
<evidence type="ECO:0000259" key="2">
    <source>
        <dbReference type="Pfam" id="PF00755"/>
    </source>
</evidence>
<evidence type="ECO:0000313" key="3">
    <source>
        <dbReference type="Proteomes" id="UP000035642"/>
    </source>
</evidence>
<dbReference type="GO" id="GO:0009437">
    <property type="term" value="P:carnitine metabolic process"/>
    <property type="evidence" value="ECO:0007669"/>
    <property type="project" value="TreeGrafter"/>
</dbReference>
<comment type="similarity">
    <text evidence="1">Belongs to the carnitine/choline acetyltransferase family.</text>
</comment>
<dbReference type="SUPFAM" id="SSF52777">
    <property type="entry name" value="CoA-dependent acyltransferases"/>
    <property type="match status" value="1"/>
</dbReference>
<sequence length="162" mass="18437">LIKAFGVSPDAFLQMAIHLTKYWDQERFVLTYESASARFYKNFRTETLRPSPMNLLPINNLSACAMHSKRNEEAMTSQGIDRHLFVLYLLSQGLFISSPFLDHYIIPNVTNQINEDDEIWKSWIGACFGAVTPRGYVCSRFGGNHSIFANVMNYKSTENAVG</sequence>
<dbReference type="InterPro" id="IPR023213">
    <property type="entry name" value="CAT-like_dom_sf"/>
</dbReference>
<dbReference type="PANTHER" id="PTHR22589:SF99">
    <property type="entry name" value="CHOLINE_CARNITINE ACYLTRANSFERASE DOMAIN-CONTAINING PROTEIN"/>
    <property type="match status" value="1"/>
</dbReference>
<reference evidence="3" key="1">
    <citation type="submission" date="2012-09" db="EMBL/GenBank/DDBJ databases">
        <authorList>
            <person name="Martin A.A."/>
        </authorList>
    </citation>
    <scope>NUCLEOTIDE SEQUENCE</scope>
</reference>
<dbReference type="PANTHER" id="PTHR22589">
    <property type="entry name" value="CARNITINE O-ACYLTRANSFERASE"/>
    <property type="match status" value="1"/>
</dbReference>
<feature type="domain" description="Choline/carnitine acyltransferase" evidence="2">
    <location>
        <begin position="1"/>
        <end position="50"/>
    </location>
</feature>
<accession>A0A0K0CYP2</accession>